<comment type="function">
    <text evidence="1">NDH-1 shuttles electrons from NADH, via FMN and iron-sulfur (Fe-S) centers, to quinones in the respiratory chain. Couples the redox reaction to proton translocation (for every two electrons transferred, four hydrogen ions are translocated across the cytoplasmic membrane), and thus conserves the redox energy in a proton gradient.</text>
</comment>
<organism evidence="3 4">
    <name type="scientific">Actinomyces respiraculi</name>
    <dbReference type="NCBI Taxonomy" id="2744574"/>
    <lineage>
        <taxon>Bacteria</taxon>
        <taxon>Bacillati</taxon>
        <taxon>Actinomycetota</taxon>
        <taxon>Actinomycetes</taxon>
        <taxon>Actinomycetales</taxon>
        <taxon>Actinomycetaceae</taxon>
        <taxon>Actinomyces</taxon>
    </lineage>
</organism>
<evidence type="ECO:0000313" key="3">
    <source>
        <dbReference type="EMBL" id="QPL05777.1"/>
    </source>
</evidence>
<dbReference type="Proteomes" id="UP000594637">
    <property type="component" value="Chromosome"/>
</dbReference>
<name>A0A7T0LLE7_9ACTO</name>
<comment type="catalytic activity">
    <reaction evidence="1">
        <text>a quinone + NADH + 5 H(+)(in) = a quinol + NAD(+) + 4 H(+)(out)</text>
        <dbReference type="Rhea" id="RHEA:57888"/>
        <dbReference type="ChEBI" id="CHEBI:15378"/>
        <dbReference type="ChEBI" id="CHEBI:24646"/>
        <dbReference type="ChEBI" id="CHEBI:57540"/>
        <dbReference type="ChEBI" id="CHEBI:57945"/>
        <dbReference type="ChEBI" id="CHEBI:132124"/>
    </reaction>
</comment>
<evidence type="ECO:0000313" key="4">
    <source>
        <dbReference type="Proteomes" id="UP000594637"/>
    </source>
</evidence>
<gene>
    <name evidence="3" type="ORF">ID810_01990</name>
</gene>
<dbReference type="EMBL" id="CP063989">
    <property type="protein sequence ID" value="QPL05777.1"/>
    <property type="molecule type" value="Genomic_DNA"/>
</dbReference>
<proteinExistence type="inferred from homology"/>
<feature type="transmembrane region" description="Helical" evidence="1">
    <location>
        <begin position="157"/>
        <end position="187"/>
    </location>
</feature>
<protein>
    <recommendedName>
        <fullName evidence="1">NADH-quinone oxidoreductase subunit J</fullName>
        <ecNumber evidence="1">7.1.1.-</ecNumber>
    </recommendedName>
</protein>
<keyword evidence="1" id="KW-0812">Transmembrane</keyword>
<feature type="transmembrane region" description="Helical" evidence="1">
    <location>
        <begin position="84"/>
        <end position="104"/>
    </location>
</feature>
<evidence type="ECO:0000256" key="2">
    <source>
        <dbReference type="SAM" id="MobiDB-lite"/>
    </source>
</evidence>
<comment type="subcellular location">
    <subcellularLocation>
        <location evidence="1">Cell membrane</location>
        <topology evidence="1">Multi-pass membrane protein</topology>
    </subcellularLocation>
</comment>
<dbReference type="GO" id="GO:0005886">
    <property type="term" value="C:plasma membrane"/>
    <property type="evidence" value="ECO:0007669"/>
    <property type="project" value="UniProtKB-SubCell"/>
</dbReference>
<dbReference type="AlphaFoldDB" id="A0A7T0LLE7"/>
<feature type="transmembrane region" description="Helical" evidence="1">
    <location>
        <begin position="55"/>
        <end position="72"/>
    </location>
</feature>
<dbReference type="KEGG" id="arep:ID810_01990"/>
<dbReference type="GO" id="GO:0008137">
    <property type="term" value="F:NADH dehydrogenase (ubiquinone) activity"/>
    <property type="evidence" value="ECO:0007669"/>
    <property type="project" value="UniProtKB-UniRule"/>
</dbReference>
<dbReference type="NCBIfam" id="NF005165">
    <property type="entry name" value="PRK06638.1-5"/>
    <property type="match status" value="1"/>
</dbReference>
<feature type="transmembrane region" description="Helical" evidence="1">
    <location>
        <begin position="30"/>
        <end position="48"/>
    </location>
</feature>
<keyword evidence="3" id="KW-0560">Oxidoreductase</keyword>
<dbReference type="PANTHER" id="PTHR33269:SF19">
    <property type="entry name" value="NADH-QUINONE OXIDOREDUCTASE SUBUNIT J"/>
    <property type="match status" value="1"/>
</dbReference>
<dbReference type="Gene3D" id="1.20.120.1200">
    <property type="entry name" value="NADH-ubiquinone/plastoquinone oxidoreductase chain 6, subunit NuoJ"/>
    <property type="match status" value="1"/>
</dbReference>
<reference evidence="3 4" key="1">
    <citation type="submission" date="2020-11" db="EMBL/GenBank/DDBJ databases">
        <title>Actinomyces sp. ZJ750.</title>
        <authorList>
            <person name="Zhou J."/>
        </authorList>
    </citation>
    <scope>NUCLEOTIDE SEQUENCE [LARGE SCALE GENOMIC DNA]</scope>
    <source>
        <strain evidence="3 4">ZJ750</strain>
    </source>
</reference>
<dbReference type="InterPro" id="IPR001457">
    <property type="entry name" value="NADH_UbQ/plastoQ_OxRdtase_su6"/>
</dbReference>
<keyword evidence="1" id="KW-0874">Quinone</keyword>
<dbReference type="EC" id="7.1.1.-" evidence="1"/>
<dbReference type="GO" id="GO:0048038">
    <property type="term" value="F:quinone binding"/>
    <property type="evidence" value="ECO:0007669"/>
    <property type="project" value="UniProtKB-UniRule"/>
</dbReference>
<dbReference type="PANTHER" id="PTHR33269">
    <property type="entry name" value="NADH-UBIQUINONE OXIDOREDUCTASE CHAIN 6"/>
    <property type="match status" value="1"/>
</dbReference>
<accession>A0A7T0LLE7</accession>
<evidence type="ECO:0000256" key="1">
    <source>
        <dbReference type="RuleBase" id="RU004429"/>
    </source>
</evidence>
<dbReference type="GO" id="GO:0016491">
    <property type="term" value="F:oxidoreductase activity"/>
    <property type="evidence" value="ECO:0007669"/>
    <property type="project" value="UniProtKB-KW"/>
</dbReference>
<sequence>MATARPDLLSTQTLPAALTATGTMGTGETVLFAVVALLCVACAIGLLVSRRAVTAAVNMIGVMIGLAILYMANEAPFLGVVQVVVYTGAVMTLVLFVVMLVGVGGDEPVVGTGGRVGRAAMVAAALGFALLVGAVVARTVFPTPRGLVDSAAATPGYLAVVLFGEHVVTMELTGLLLIVAATGALTLTHRERIRAKITQRSLMLDRMKAYKNTGAHPGQKTMTGVYAATNAAAAPALGADGEAVEEAVPRVLRVRGQALDLAEVSPELAAAQRSGEITGRMDASVGQSGMASMPGAAAPAVVQPLAAPALEAGTPQDDPVGTAQDEPAALPTDAKEESK</sequence>
<dbReference type="RefSeq" id="WP_166856325.1">
    <property type="nucleotide sequence ID" value="NZ_CP063989.1"/>
</dbReference>
<feature type="region of interest" description="Disordered" evidence="2">
    <location>
        <begin position="307"/>
        <end position="339"/>
    </location>
</feature>
<feature type="transmembrane region" description="Helical" evidence="1">
    <location>
        <begin position="116"/>
        <end position="137"/>
    </location>
</feature>
<dbReference type="Pfam" id="PF00499">
    <property type="entry name" value="Oxidored_q3"/>
    <property type="match status" value="1"/>
</dbReference>
<keyword evidence="1" id="KW-1133">Transmembrane helix</keyword>
<keyword evidence="1" id="KW-0520">NAD</keyword>
<keyword evidence="1" id="KW-1003">Cell membrane</keyword>
<keyword evidence="4" id="KW-1185">Reference proteome</keyword>
<dbReference type="InterPro" id="IPR042106">
    <property type="entry name" value="Nuo/plastoQ_OxRdtase_6_NuoJ"/>
</dbReference>
<keyword evidence="1" id="KW-0472">Membrane</keyword>
<comment type="similarity">
    <text evidence="1">Belongs to the complex I subunit 6 family.</text>
</comment>